<dbReference type="Gene3D" id="3.30.565.10">
    <property type="entry name" value="Histidine kinase-like ATPase, C-terminal domain"/>
    <property type="match status" value="1"/>
</dbReference>
<dbReference type="Pfam" id="PF02518">
    <property type="entry name" value="HATPase_c"/>
    <property type="match status" value="1"/>
</dbReference>
<dbReference type="Pfam" id="PF16524">
    <property type="entry name" value="RisS_PPD"/>
    <property type="match status" value="1"/>
</dbReference>
<reference evidence="18" key="1">
    <citation type="submission" date="2021-04" db="EMBL/GenBank/DDBJ databases">
        <authorList>
            <person name="Hornung B."/>
        </authorList>
    </citation>
    <scope>NUCLEOTIDE SEQUENCE</scope>
    <source>
        <strain evidence="18">G5G6</strain>
    </source>
</reference>
<dbReference type="InterPro" id="IPR004358">
    <property type="entry name" value="Sig_transdc_His_kin-like_C"/>
</dbReference>
<keyword evidence="10 18" id="KW-0418">Kinase</keyword>
<evidence type="ECO:0000256" key="3">
    <source>
        <dbReference type="ARBA" id="ARBA00012438"/>
    </source>
</evidence>
<sequence>MNFTNRLLPRLFLLLTVMMTVSALSWAALFVYAEQAPRARNFAQVLTSIVNLTRAALVAAAPERRGDLLLDLGQQEGVRIYAAEKNEAAVGEPDDSFLRDVLGNLRNSLGPDTKLTTEHYGNSGVFVLVDIEGDHYWIGLPRGRFDRSRSLQWLGWGVLGALVALLTAAAFVSRLTRPLKRLVAAARMVGEGRYPEPLPKDGPEELSAVATAFNQMTADLDRLDQDRALILAGISHDLRTPLTRLRMGIEMTTSDEATRDGMVADVEEMDRTIGQFLDFARSNETMAHQSENLRALLEEIAEQYRRRGIELGLDLADVGRISVNRATLRRAVGNLLDNATRYAGNGRQSGTIDLALYDDTESVTIEVRDRGPGIPMQETDRLLRPFTRLDDARSNPGGAGLGLAIVDRIARQHSGRVELAPRDGGGLVARIILPRR</sequence>
<evidence type="ECO:0000256" key="10">
    <source>
        <dbReference type="ARBA" id="ARBA00022777"/>
    </source>
</evidence>
<feature type="domain" description="Histidine kinase" evidence="16">
    <location>
        <begin position="233"/>
        <end position="436"/>
    </location>
</feature>
<evidence type="ECO:0000256" key="2">
    <source>
        <dbReference type="ARBA" id="ARBA00004429"/>
    </source>
</evidence>
<keyword evidence="6" id="KW-0597">Phosphoprotein</keyword>
<dbReference type="GO" id="GO:0005524">
    <property type="term" value="F:ATP binding"/>
    <property type="evidence" value="ECO:0007669"/>
    <property type="project" value="UniProtKB-KW"/>
</dbReference>
<dbReference type="SMART" id="SM00388">
    <property type="entry name" value="HisKA"/>
    <property type="match status" value="1"/>
</dbReference>
<gene>
    <name evidence="18" type="ORF">GTOL_10747</name>
</gene>
<keyword evidence="11" id="KW-0067">ATP-binding</keyword>
<dbReference type="Gene3D" id="3.30.450.300">
    <property type="entry name" value="Sensor histidine kinase RisS, periplasmic domain"/>
    <property type="match status" value="1"/>
</dbReference>
<evidence type="ECO:0000256" key="11">
    <source>
        <dbReference type="ARBA" id="ARBA00022840"/>
    </source>
</evidence>
<dbReference type="CDD" id="cd06225">
    <property type="entry name" value="HAMP"/>
    <property type="match status" value="1"/>
</dbReference>
<evidence type="ECO:0000256" key="4">
    <source>
        <dbReference type="ARBA" id="ARBA00022475"/>
    </source>
</evidence>
<dbReference type="PANTHER" id="PTHR44936">
    <property type="entry name" value="SENSOR PROTEIN CREC"/>
    <property type="match status" value="1"/>
</dbReference>
<dbReference type="InterPro" id="IPR038421">
    <property type="entry name" value="RisS_PPD_sf"/>
</dbReference>
<dbReference type="EC" id="2.7.13.3" evidence="3"/>
<dbReference type="AlphaFoldDB" id="A0A916N851"/>
<dbReference type="InterPro" id="IPR003661">
    <property type="entry name" value="HisK_dim/P_dom"/>
</dbReference>
<feature type="domain" description="HAMP" evidence="17">
    <location>
        <begin position="173"/>
        <end position="225"/>
    </location>
</feature>
<dbReference type="CDD" id="cd00082">
    <property type="entry name" value="HisKA"/>
    <property type="match status" value="1"/>
</dbReference>
<dbReference type="SUPFAM" id="SSF158472">
    <property type="entry name" value="HAMP domain-like"/>
    <property type="match status" value="1"/>
</dbReference>
<evidence type="ECO:0000256" key="6">
    <source>
        <dbReference type="ARBA" id="ARBA00022553"/>
    </source>
</evidence>
<dbReference type="SMART" id="SM00387">
    <property type="entry name" value="HATPase_c"/>
    <property type="match status" value="1"/>
</dbReference>
<comment type="subcellular location">
    <subcellularLocation>
        <location evidence="2">Cell inner membrane</location>
        <topology evidence="2">Multi-pass membrane protein</topology>
    </subcellularLocation>
</comment>
<evidence type="ECO:0000256" key="9">
    <source>
        <dbReference type="ARBA" id="ARBA00022741"/>
    </source>
</evidence>
<comment type="catalytic activity">
    <reaction evidence="1">
        <text>ATP + protein L-histidine = ADP + protein N-phospho-L-histidine.</text>
        <dbReference type="EC" id="2.7.13.3"/>
    </reaction>
</comment>
<keyword evidence="12 15" id="KW-1133">Transmembrane helix</keyword>
<feature type="transmembrane region" description="Helical" evidence="15">
    <location>
        <begin position="153"/>
        <end position="172"/>
    </location>
</feature>
<dbReference type="SMART" id="SM00304">
    <property type="entry name" value="HAMP"/>
    <property type="match status" value="1"/>
</dbReference>
<evidence type="ECO:0000313" key="19">
    <source>
        <dbReference type="Proteomes" id="UP000742786"/>
    </source>
</evidence>
<protein>
    <recommendedName>
        <fullName evidence="3">histidine kinase</fullName>
        <ecNumber evidence="3">2.7.13.3</ecNumber>
    </recommendedName>
</protein>
<keyword evidence="13" id="KW-0902">Two-component regulatory system</keyword>
<dbReference type="PRINTS" id="PR00344">
    <property type="entry name" value="BCTRLSENSOR"/>
</dbReference>
<keyword evidence="9" id="KW-0547">Nucleotide-binding</keyword>
<evidence type="ECO:0000256" key="5">
    <source>
        <dbReference type="ARBA" id="ARBA00022519"/>
    </source>
</evidence>
<dbReference type="InterPro" id="IPR003660">
    <property type="entry name" value="HAMP_dom"/>
</dbReference>
<keyword evidence="7" id="KW-0808">Transferase</keyword>
<dbReference type="PROSITE" id="PS50885">
    <property type="entry name" value="HAMP"/>
    <property type="match status" value="1"/>
</dbReference>
<dbReference type="GO" id="GO:0000155">
    <property type="term" value="F:phosphorelay sensor kinase activity"/>
    <property type="evidence" value="ECO:0007669"/>
    <property type="project" value="InterPro"/>
</dbReference>
<dbReference type="SUPFAM" id="SSF55874">
    <property type="entry name" value="ATPase domain of HSP90 chaperone/DNA topoisomerase II/histidine kinase"/>
    <property type="match status" value="1"/>
</dbReference>
<dbReference type="PANTHER" id="PTHR44936:SF5">
    <property type="entry name" value="SENSOR HISTIDINE KINASE ENVZ"/>
    <property type="match status" value="1"/>
</dbReference>
<keyword evidence="4" id="KW-1003">Cell membrane</keyword>
<dbReference type="EMBL" id="CAJQUM010000001">
    <property type="protein sequence ID" value="CAG4882865.1"/>
    <property type="molecule type" value="Genomic_DNA"/>
</dbReference>
<proteinExistence type="predicted"/>
<evidence type="ECO:0000256" key="14">
    <source>
        <dbReference type="ARBA" id="ARBA00023136"/>
    </source>
</evidence>
<keyword evidence="8 15" id="KW-0812">Transmembrane</keyword>
<dbReference type="GO" id="GO:0005886">
    <property type="term" value="C:plasma membrane"/>
    <property type="evidence" value="ECO:0007669"/>
    <property type="project" value="UniProtKB-SubCell"/>
</dbReference>
<keyword evidence="5" id="KW-0997">Cell inner membrane</keyword>
<evidence type="ECO:0000259" key="16">
    <source>
        <dbReference type="PROSITE" id="PS50109"/>
    </source>
</evidence>
<keyword evidence="19" id="KW-1185">Reference proteome</keyword>
<dbReference type="InterPro" id="IPR003594">
    <property type="entry name" value="HATPase_dom"/>
</dbReference>
<dbReference type="InterPro" id="IPR005467">
    <property type="entry name" value="His_kinase_dom"/>
</dbReference>
<evidence type="ECO:0000256" key="15">
    <source>
        <dbReference type="SAM" id="Phobius"/>
    </source>
</evidence>
<dbReference type="Pfam" id="PF00672">
    <property type="entry name" value="HAMP"/>
    <property type="match status" value="1"/>
</dbReference>
<evidence type="ECO:0000256" key="7">
    <source>
        <dbReference type="ARBA" id="ARBA00022679"/>
    </source>
</evidence>
<evidence type="ECO:0000256" key="12">
    <source>
        <dbReference type="ARBA" id="ARBA00022989"/>
    </source>
</evidence>
<evidence type="ECO:0000313" key="18">
    <source>
        <dbReference type="EMBL" id="CAG4882865.1"/>
    </source>
</evidence>
<organism evidence="18 19">
    <name type="scientific">Georgfuchsia toluolica</name>
    <dbReference type="NCBI Taxonomy" id="424218"/>
    <lineage>
        <taxon>Bacteria</taxon>
        <taxon>Pseudomonadati</taxon>
        <taxon>Pseudomonadota</taxon>
        <taxon>Betaproteobacteria</taxon>
        <taxon>Nitrosomonadales</taxon>
        <taxon>Sterolibacteriaceae</taxon>
        <taxon>Georgfuchsia</taxon>
    </lineage>
</organism>
<dbReference type="PROSITE" id="PS50109">
    <property type="entry name" value="HIS_KIN"/>
    <property type="match status" value="1"/>
</dbReference>
<dbReference type="Gene3D" id="1.10.287.130">
    <property type="match status" value="1"/>
</dbReference>
<dbReference type="InterPro" id="IPR032408">
    <property type="entry name" value="RisS_PPD"/>
</dbReference>
<name>A0A916N851_9PROT</name>
<dbReference type="Gene3D" id="1.10.8.500">
    <property type="entry name" value="HAMP domain in histidine kinase"/>
    <property type="match status" value="1"/>
</dbReference>
<evidence type="ECO:0000256" key="13">
    <source>
        <dbReference type="ARBA" id="ARBA00023012"/>
    </source>
</evidence>
<evidence type="ECO:0000256" key="8">
    <source>
        <dbReference type="ARBA" id="ARBA00022692"/>
    </source>
</evidence>
<dbReference type="InterPro" id="IPR036890">
    <property type="entry name" value="HATPase_C_sf"/>
</dbReference>
<dbReference type="InterPro" id="IPR050980">
    <property type="entry name" value="2C_sensor_his_kinase"/>
</dbReference>
<dbReference type="InterPro" id="IPR036097">
    <property type="entry name" value="HisK_dim/P_sf"/>
</dbReference>
<dbReference type="Proteomes" id="UP000742786">
    <property type="component" value="Unassembled WGS sequence"/>
</dbReference>
<feature type="transmembrane region" description="Helical" evidence="15">
    <location>
        <begin position="12"/>
        <end position="33"/>
    </location>
</feature>
<comment type="caution">
    <text evidence="18">The sequence shown here is derived from an EMBL/GenBank/DDBJ whole genome shotgun (WGS) entry which is preliminary data.</text>
</comment>
<dbReference type="SUPFAM" id="SSF47384">
    <property type="entry name" value="Homodimeric domain of signal transducing histidine kinase"/>
    <property type="match status" value="1"/>
</dbReference>
<accession>A0A916N851</accession>
<dbReference type="Pfam" id="PF00512">
    <property type="entry name" value="HisKA"/>
    <property type="match status" value="1"/>
</dbReference>
<keyword evidence="14 15" id="KW-0472">Membrane</keyword>
<evidence type="ECO:0000259" key="17">
    <source>
        <dbReference type="PROSITE" id="PS50885"/>
    </source>
</evidence>
<evidence type="ECO:0000256" key="1">
    <source>
        <dbReference type="ARBA" id="ARBA00000085"/>
    </source>
</evidence>
<dbReference type="RefSeq" id="WP_220634894.1">
    <property type="nucleotide sequence ID" value="NZ_CAJQUM010000001.1"/>
</dbReference>